<comment type="caution">
    <text evidence="1">The sequence shown here is derived from an EMBL/GenBank/DDBJ whole genome shotgun (WGS) entry which is preliminary data.</text>
</comment>
<dbReference type="EMBL" id="BGPR01002885">
    <property type="protein sequence ID" value="GBM80456.1"/>
    <property type="molecule type" value="Genomic_DNA"/>
</dbReference>
<sequence length="95" mass="10528">MSDDTQNNAGILSLHYHAIKAYKWALWSGGAISFHNRILLENIRGSGKWNKFYDLLCCRSFCTTLGLLSSKAMPAAHGTSCYELSSKLLNLSLDS</sequence>
<dbReference type="AlphaFoldDB" id="A0A4Y2IU63"/>
<reference evidence="1 2" key="1">
    <citation type="journal article" date="2019" name="Sci. Rep.">
        <title>Orb-weaving spider Araneus ventricosus genome elucidates the spidroin gene catalogue.</title>
        <authorList>
            <person name="Kono N."/>
            <person name="Nakamura H."/>
            <person name="Ohtoshi R."/>
            <person name="Moran D.A.P."/>
            <person name="Shinohara A."/>
            <person name="Yoshida Y."/>
            <person name="Fujiwara M."/>
            <person name="Mori M."/>
            <person name="Tomita M."/>
            <person name="Arakawa K."/>
        </authorList>
    </citation>
    <scope>NUCLEOTIDE SEQUENCE [LARGE SCALE GENOMIC DNA]</scope>
</reference>
<protein>
    <submittedName>
        <fullName evidence="1">Uncharacterized protein</fullName>
    </submittedName>
</protein>
<dbReference type="Proteomes" id="UP000499080">
    <property type="component" value="Unassembled WGS sequence"/>
</dbReference>
<accession>A0A4Y2IU63</accession>
<evidence type="ECO:0000313" key="2">
    <source>
        <dbReference type="Proteomes" id="UP000499080"/>
    </source>
</evidence>
<organism evidence="1 2">
    <name type="scientific">Araneus ventricosus</name>
    <name type="common">Orbweaver spider</name>
    <name type="synonym">Epeira ventricosa</name>
    <dbReference type="NCBI Taxonomy" id="182803"/>
    <lineage>
        <taxon>Eukaryota</taxon>
        <taxon>Metazoa</taxon>
        <taxon>Ecdysozoa</taxon>
        <taxon>Arthropoda</taxon>
        <taxon>Chelicerata</taxon>
        <taxon>Arachnida</taxon>
        <taxon>Araneae</taxon>
        <taxon>Araneomorphae</taxon>
        <taxon>Entelegynae</taxon>
        <taxon>Araneoidea</taxon>
        <taxon>Araneidae</taxon>
        <taxon>Araneus</taxon>
    </lineage>
</organism>
<evidence type="ECO:0000313" key="1">
    <source>
        <dbReference type="EMBL" id="GBM80456.1"/>
    </source>
</evidence>
<proteinExistence type="predicted"/>
<gene>
    <name evidence="1" type="ORF">AVEN_57294_1</name>
</gene>
<keyword evidence="2" id="KW-1185">Reference proteome</keyword>
<name>A0A4Y2IU63_ARAVE</name>